<feature type="compositionally biased region" description="Polar residues" evidence="7">
    <location>
        <begin position="1"/>
        <end position="15"/>
    </location>
</feature>
<gene>
    <name evidence="9" type="ORF">FNF29_03889</name>
</gene>
<feature type="region of interest" description="Disordered" evidence="7">
    <location>
        <begin position="1"/>
        <end position="31"/>
    </location>
</feature>
<evidence type="ECO:0000256" key="8">
    <source>
        <dbReference type="SAM" id="Phobius"/>
    </source>
</evidence>
<feature type="region of interest" description="Disordered" evidence="7">
    <location>
        <begin position="309"/>
        <end position="367"/>
    </location>
</feature>
<feature type="transmembrane region" description="Helical" evidence="8">
    <location>
        <begin position="550"/>
        <end position="577"/>
    </location>
</feature>
<feature type="transmembrane region" description="Helical" evidence="8">
    <location>
        <begin position="458"/>
        <end position="483"/>
    </location>
</feature>
<dbReference type="Gene3D" id="1.20.1250.20">
    <property type="entry name" value="MFS general substrate transporter like domains"/>
    <property type="match status" value="2"/>
</dbReference>
<keyword evidence="6 8" id="KW-0472">Membrane</keyword>
<dbReference type="AlphaFoldDB" id="A0A5A8CGZ1"/>
<feature type="transmembrane region" description="Helical" evidence="8">
    <location>
        <begin position="618"/>
        <end position="635"/>
    </location>
</feature>
<dbReference type="GO" id="GO:0005886">
    <property type="term" value="C:plasma membrane"/>
    <property type="evidence" value="ECO:0007669"/>
    <property type="project" value="UniProtKB-SubCell"/>
</dbReference>
<dbReference type="Pfam" id="PF07690">
    <property type="entry name" value="MFS_1"/>
    <property type="match status" value="1"/>
</dbReference>
<evidence type="ECO:0000313" key="10">
    <source>
        <dbReference type="Proteomes" id="UP000323011"/>
    </source>
</evidence>
<feature type="transmembrane region" description="Helical" evidence="8">
    <location>
        <begin position="48"/>
        <end position="68"/>
    </location>
</feature>
<feature type="transmembrane region" description="Helical" evidence="8">
    <location>
        <begin position="589"/>
        <end position="606"/>
    </location>
</feature>
<feature type="compositionally biased region" description="Basic and acidic residues" evidence="7">
    <location>
        <begin position="429"/>
        <end position="438"/>
    </location>
</feature>
<evidence type="ECO:0000256" key="7">
    <source>
        <dbReference type="SAM" id="MobiDB-lite"/>
    </source>
</evidence>
<evidence type="ECO:0000313" key="9">
    <source>
        <dbReference type="EMBL" id="KAA0152323.1"/>
    </source>
</evidence>
<dbReference type="SUPFAM" id="SSF103473">
    <property type="entry name" value="MFS general substrate transporter"/>
    <property type="match status" value="1"/>
</dbReference>
<evidence type="ECO:0000256" key="2">
    <source>
        <dbReference type="ARBA" id="ARBA00022448"/>
    </source>
</evidence>
<feature type="transmembrane region" description="Helical" evidence="8">
    <location>
        <begin position="527"/>
        <end position="544"/>
    </location>
</feature>
<dbReference type="Proteomes" id="UP000323011">
    <property type="component" value="Unassembled WGS sequence"/>
</dbReference>
<keyword evidence="4 8" id="KW-0812">Transmembrane</keyword>
<sequence length="651" mass="64274">MGSSVGASSRGSQAFQPLGETLRGSPRPGASATSPATWLRFLARSSPYLSLFAIDFAAGAVNPLLPYLTASTDEFADISAAGAAAVAVGNIASGYLAGIVSIRWLMTVWLLVAAAANAGTALAPSFGVLLLCRVFANLADNWSLTQTLIDPNGSSAAVTGRATAAVLAGRVFGGVLGGLFTHGMGSAATCYLCAGVLVAAAALDAAVIPTRTADAQRLLRAEAEDEAGGACDPAAAASSVPGRGGAGDAGALSDGAEVLGNGSRPDVVVLDGGASPTDRSPEGVDGSGRAGRIVAGPAAAMGGAGLRAGAGAGKGTTMDAERTAPVRSWEAAEAGGRRLAGGRADGGAGEAYASGDEGQDDGDEARLLGGAAAPQPLTEPTSSPSSSSSPAAAAAAAAAASGHVAVVAGAARSPPTGGGTGEATPLVRGAEEVDGGERDVGSAELRSLALLAASAPGLWAHTAVLVINGLICGALNTTVPAALKDEFHTDPEFVQYTQAADTALRSLASALLLPLLAVAVREPTRSAILAVALAGSLGLVLGVGEPLWPFVVVNAVAFSLQSVHQSAALAGFNAFVVSRARQLRGLVKGFAFAVFVSGISVGSFAAERVLQAWGREGLWWPLIAAAALCVLLNRFRPFDADKALAAVSSAS</sequence>
<keyword evidence="5 8" id="KW-1133">Transmembrane helix</keyword>
<dbReference type="InterPro" id="IPR011701">
    <property type="entry name" value="MFS"/>
</dbReference>
<feature type="transmembrane region" description="Helical" evidence="8">
    <location>
        <begin position="108"/>
        <end position="132"/>
    </location>
</feature>
<keyword evidence="10" id="KW-1185">Reference proteome</keyword>
<comment type="caution">
    <text evidence="9">The sequence shown here is derived from an EMBL/GenBank/DDBJ whole genome shotgun (WGS) entry which is preliminary data.</text>
</comment>
<feature type="region of interest" description="Disordered" evidence="7">
    <location>
        <begin position="410"/>
        <end position="438"/>
    </location>
</feature>
<evidence type="ECO:0000256" key="1">
    <source>
        <dbReference type="ARBA" id="ARBA00004651"/>
    </source>
</evidence>
<feature type="region of interest" description="Disordered" evidence="7">
    <location>
        <begin position="230"/>
        <end position="291"/>
    </location>
</feature>
<proteinExistence type="predicted"/>
<keyword evidence="2" id="KW-0813">Transport</keyword>
<feature type="transmembrane region" description="Helical" evidence="8">
    <location>
        <begin position="80"/>
        <end position="102"/>
    </location>
</feature>
<comment type="subcellular location">
    <subcellularLocation>
        <location evidence="1">Cell membrane</location>
        <topology evidence="1">Multi-pass membrane protein</topology>
    </subcellularLocation>
</comment>
<evidence type="ECO:0000256" key="3">
    <source>
        <dbReference type="ARBA" id="ARBA00022475"/>
    </source>
</evidence>
<evidence type="ECO:0000256" key="6">
    <source>
        <dbReference type="ARBA" id="ARBA00023136"/>
    </source>
</evidence>
<dbReference type="GO" id="GO:0022857">
    <property type="term" value="F:transmembrane transporter activity"/>
    <property type="evidence" value="ECO:0007669"/>
    <property type="project" value="InterPro"/>
</dbReference>
<evidence type="ECO:0000256" key="4">
    <source>
        <dbReference type="ARBA" id="ARBA00022692"/>
    </source>
</evidence>
<keyword evidence="3" id="KW-1003">Cell membrane</keyword>
<dbReference type="EMBL" id="VLTN01000021">
    <property type="protein sequence ID" value="KAA0152323.1"/>
    <property type="molecule type" value="Genomic_DNA"/>
</dbReference>
<dbReference type="PANTHER" id="PTHR23517:SF13">
    <property type="entry name" value="MAJOR FACILITATOR SUPERFAMILY MFS_1"/>
    <property type="match status" value="1"/>
</dbReference>
<protein>
    <submittedName>
        <fullName evidence="9">Uncharacterized protein</fullName>
    </submittedName>
</protein>
<name>A0A5A8CGZ1_CAFRO</name>
<evidence type="ECO:0000256" key="5">
    <source>
        <dbReference type="ARBA" id="ARBA00022989"/>
    </source>
</evidence>
<accession>A0A5A8CGZ1</accession>
<organism evidence="9 10">
    <name type="scientific">Cafeteria roenbergensis</name>
    <name type="common">Marine flagellate</name>
    <dbReference type="NCBI Taxonomy" id="33653"/>
    <lineage>
        <taxon>Eukaryota</taxon>
        <taxon>Sar</taxon>
        <taxon>Stramenopiles</taxon>
        <taxon>Bigyra</taxon>
        <taxon>Opalozoa</taxon>
        <taxon>Bicosoecida</taxon>
        <taxon>Cafeteriaceae</taxon>
        <taxon>Cafeteria</taxon>
    </lineage>
</organism>
<dbReference type="InterPro" id="IPR036259">
    <property type="entry name" value="MFS_trans_sf"/>
</dbReference>
<reference evidence="9 10" key="1">
    <citation type="submission" date="2019-07" db="EMBL/GenBank/DDBJ databases">
        <title>Genomes of Cafeteria roenbergensis.</title>
        <authorList>
            <person name="Fischer M.G."/>
            <person name="Hackl T."/>
            <person name="Roman M."/>
        </authorList>
    </citation>
    <scope>NUCLEOTIDE SEQUENCE [LARGE SCALE GENOMIC DNA]</scope>
    <source>
        <strain evidence="9 10">BVI</strain>
    </source>
</reference>
<dbReference type="InterPro" id="IPR050171">
    <property type="entry name" value="MFS_Transporters"/>
</dbReference>
<dbReference type="PANTHER" id="PTHR23517">
    <property type="entry name" value="RESISTANCE PROTEIN MDTM, PUTATIVE-RELATED-RELATED"/>
    <property type="match status" value="1"/>
</dbReference>